<dbReference type="PANTHER" id="PTHR13266:SF1">
    <property type="entry name" value="PROTEASOME INHIBITOR PI31 SUBUNIT"/>
    <property type="match status" value="1"/>
</dbReference>
<keyword evidence="9" id="KW-0007">Acetylation</keyword>
<dbReference type="Pfam" id="PF08577">
    <property type="entry name" value="PI31_Prot_C"/>
    <property type="match status" value="1"/>
</dbReference>
<comment type="similarity">
    <text evidence="3">Belongs to the proteasome inhibitor PI31 family.</text>
</comment>
<dbReference type="EMBL" id="JAWRVG010000001">
    <property type="protein sequence ID" value="KAK4085356.1"/>
    <property type="molecule type" value="Genomic_DNA"/>
</dbReference>
<evidence type="ECO:0000256" key="6">
    <source>
        <dbReference type="ARBA" id="ARBA00022553"/>
    </source>
</evidence>
<dbReference type="InterPro" id="IPR045128">
    <property type="entry name" value="PI31-like"/>
</dbReference>
<comment type="caution">
    <text evidence="14">The sequence shown here is derived from an EMBL/GenBank/DDBJ whole genome shotgun (WGS) entry which is preliminary data.</text>
</comment>
<keyword evidence="8" id="KW-0647">Proteasome</keyword>
<dbReference type="GO" id="GO:0004866">
    <property type="term" value="F:endopeptidase inhibitor activity"/>
    <property type="evidence" value="ECO:0007669"/>
    <property type="project" value="InterPro"/>
</dbReference>
<organism evidence="14 15">
    <name type="scientific">Trichoderma aggressivum f. europaeum</name>
    <dbReference type="NCBI Taxonomy" id="173218"/>
    <lineage>
        <taxon>Eukaryota</taxon>
        <taxon>Fungi</taxon>
        <taxon>Dikarya</taxon>
        <taxon>Ascomycota</taxon>
        <taxon>Pezizomycotina</taxon>
        <taxon>Sordariomycetes</taxon>
        <taxon>Hypocreomycetidae</taxon>
        <taxon>Hypocreales</taxon>
        <taxon>Hypocreaceae</taxon>
        <taxon>Trichoderma</taxon>
    </lineage>
</organism>
<evidence type="ECO:0000259" key="12">
    <source>
        <dbReference type="Pfam" id="PF08577"/>
    </source>
</evidence>
<keyword evidence="4" id="KW-0488">Methylation</keyword>
<evidence type="ECO:0000256" key="3">
    <source>
        <dbReference type="ARBA" id="ARBA00006405"/>
    </source>
</evidence>
<evidence type="ECO:0000256" key="10">
    <source>
        <dbReference type="ARBA" id="ARBA00024805"/>
    </source>
</evidence>
<feature type="compositionally biased region" description="Gly residues" evidence="11">
    <location>
        <begin position="400"/>
        <end position="428"/>
    </location>
</feature>
<evidence type="ECO:0000256" key="9">
    <source>
        <dbReference type="ARBA" id="ARBA00022990"/>
    </source>
</evidence>
<evidence type="ECO:0000256" key="7">
    <source>
        <dbReference type="ARBA" id="ARBA00022824"/>
    </source>
</evidence>
<name>A0AAE1IK57_9HYPO</name>
<evidence type="ECO:0000259" key="13">
    <source>
        <dbReference type="Pfam" id="PF11566"/>
    </source>
</evidence>
<keyword evidence="5" id="KW-0963">Cytoplasm</keyword>
<dbReference type="GO" id="GO:0070628">
    <property type="term" value="F:proteasome binding"/>
    <property type="evidence" value="ECO:0007669"/>
    <property type="project" value="InterPro"/>
</dbReference>
<protein>
    <recommendedName>
        <fullName evidence="16">Proteasome inhibitor PI31 subunit</fullName>
    </recommendedName>
</protein>
<feature type="compositionally biased region" description="Basic and acidic residues" evidence="11">
    <location>
        <begin position="311"/>
        <end position="326"/>
    </location>
</feature>
<dbReference type="GO" id="GO:0005783">
    <property type="term" value="C:endoplasmic reticulum"/>
    <property type="evidence" value="ECO:0007669"/>
    <property type="project" value="UniProtKB-SubCell"/>
</dbReference>
<feature type="domain" description="PI31 proteasome regulator N-terminal" evidence="13">
    <location>
        <begin position="31"/>
        <end position="191"/>
    </location>
</feature>
<evidence type="ECO:0000256" key="11">
    <source>
        <dbReference type="SAM" id="MobiDB-lite"/>
    </source>
</evidence>
<evidence type="ECO:0000256" key="1">
    <source>
        <dbReference type="ARBA" id="ARBA00004240"/>
    </source>
</evidence>
<keyword evidence="15" id="KW-1185">Reference proteome</keyword>
<reference evidence="14" key="1">
    <citation type="submission" date="2023-11" db="EMBL/GenBank/DDBJ databases">
        <title>The genome sequences of three competitors of mushroom-forming fungi.</title>
        <authorList>
            <person name="Beijen E."/>
            <person name="Ohm R.A."/>
        </authorList>
    </citation>
    <scope>NUCLEOTIDE SEQUENCE</scope>
    <source>
        <strain evidence="14">CBS 100526</strain>
    </source>
</reference>
<sequence length="428" mass="46757">MAEPRQTPVSIDSVLQAMADALPTHQPNDESSDIASSYEVVALLAHAYFVSLDFRLYGFNEDKLLEECQTLAPRLPPYWNNGFGALSFVYRHKQSAMTFVLRVDRMGAKVEIRALAVGDEKIYRVEYETRKVVRANNLPFRIPPDGQGQEDRSHLAGMLTSLFDSLEIIQNIIRDLRVDLVQKLIPKLQKEGYVESQDGSGNKILGANERSTQEGIASQRIRPEDRGYGLPPYPSSTTPDRPGAIPQASQPFRPQQPPHPYPHPDLLPNNGAPRRPIPGDFPPPGFEDEHEIHASPRNMAGSQAPPLFNIGHDDLNPPRLGPHDPLRPSLRPLASPPTGGFSGMHPTFGDPLFTGQGGYGGQYYAQGYNSQRPPGARYDPVDPSDVPMYPSEQRSSFPGRRGGNNGGFGPGPGGFGSGSGGYGSGDFI</sequence>
<proteinExistence type="inferred from homology"/>
<dbReference type="AlphaFoldDB" id="A0AAE1IK57"/>
<feature type="domain" description="PI31 proteasome regulator C-terminal" evidence="12">
    <location>
        <begin position="310"/>
        <end position="383"/>
    </location>
</feature>
<dbReference type="RefSeq" id="XP_062760696.1">
    <property type="nucleotide sequence ID" value="XM_062898464.1"/>
</dbReference>
<dbReference type="PANTHER" id="PTHR13266">
    <property type="entry name" value="PROTEASOME INHIBITOR"/>
    <property type="match status" value="1"/>
</dbReference>
<evidence type="ECO:0000313" key="14">
    <source>
        <dbReference type="EMBL" id="KAK4085356.1"/>
    </source>
</evidence>
<dbReference type="GeneID" id="87917659"/>
<dbReference type="Proteomes" id="UP001273209">
    <property type="component" value="Unassembled WGS sequence"/>
</dbReference>
<dbReference type="Pfam" id="PF11566">
    <property type="entry name" value="PI31_Prot_N"/>
    <property type="match status" value="1"/>
</dbReference>
<comment type="subcellular location">
    <subcellularLocation>
        <location evidence="2">Cytoplasm</location>
    </subcellularLocation>
    <subcellularLocation>
        <location evidence="1">Endoplasmic reticulum</location>
    </subcellularLocation>
</comment>
<keyword evidence="6" id="KW-0597">Phosphoprotein</keyword>
<dbReference type="InterPro" id="IPR013886">
    <property type="entry name" value="PI31_Prot_C"/>
</dbReference>
<evidence type="ECO:0000256" key="5">
    <source>
        <dbReference type="ARBA" id="ARBA00022490"/>
    </source>
</evidence>
<accession>A0AAE1IK57</accession>
<keyword evidence="7" id="KW-0256">Endoplasmic reticulum</keyword>
<comment type="function">
    <text evidence="10">Plays an important role in control of proteasome function. Inhibits the hydrolysis of protein and peptide substrates by the 20S proteasome. Also inhibits the activation of the proteasome by the proteasome regulatory proteins PA700 and PA28.</text>
</comment>
<feature type="region of interest" description="Disordered" evidence="11">
    <location>
        <begin position="192"/>
        <end position="428"/>
    </location>
</feature>
<dbReference type="Gene3D" id="3.40.1000.30">
    <property type="match status" value="1"/>
</dbReference>
<dbReference type="GO" id="GO:0043161">
    <property type="term" value="P:proteasome-mediated ubiquitin-dependent protein catabolic process"/>
    <property type="evidence" value="ECO:0007669"/>
    <property type="project" value="InterPro"/>
</dbReference>
<evidence type="ECO:0000256" key="2">
    <source>
        <dbReference type="ARBA" id="ARBA00004496"/>
    </source>
</evidence>
<feature type="compositionally biased region" description="Low complexity" evidence="11">
    <location>
        <begin position="327"/>
        <end position="337"/>
    </location>
</feature>
<dbReference type="GO" id="GO:0000502">
    <property type="term" value="C:proteasome complex"/>
    <property type="evidence" value="ECO:0007669"/>
    <property type="project" value="UniProtKB-KW"/>
</dbReference>
<evidence type="ECO:0000256" key="4">
    <source>
        <dbReference type="ARBA" id="ARBA00022481"/>
    </source>
</evidence>
<dbReference type="InterPro" id="IPR021625">
    <property type="entry name" value="PI31_Prot_N"/>
</dbReference>
<evidence type="ECO:0000313" key="15">
    <source>
        <dbReference type="Proteomes" id="UP001273209"/>
    </source>
</evidence>
<evidence type="ECO:0000256" key="8">
    <source>
        <dbReference type="ARBA" id="ARBA00022942"/>
    </source>
</evidence>
<gene>
    <name evidence="14" type="ORF">Triagg1_346</name>
</gene>
<feature type="compositionally biased region" description="Pro residues" evidence="11">
    <location>
        <begin position="254"/>
        <end position="265"/>
    </location>
</feature>
<evidence type="ECO:0008006" key="16">
    <source>
        <dbReference type="Google" id="ProtNLM"/>
    </source>
</evidence>
<feature type="compositionally biased region" description="Pro residues" evidence="11">
    <location>
        <begin position="275"/>
        <end position="285"/>
    </location>
</feature>